<dbReference type="SUPFAM" id="SSF50370">
    <property type="entry name" value="Ricin B-like lectins"/>
    <property type="match status" value="1"/>
</dbReference>
<dbReference type="Gene3D" id="3.30.379.10">
    <property type="entry name" value="Chitobiase/beta-hexosaminidase domain 2-like"/>
    <property type="match status" value="1"/>
</dbReference>
<dbReference type="InterPro" id="IPR018905">
    <property type="entry name" value="A-galactase_NEW3"/>
</dbReference>
<dbReference type="InterPro" id="IPR015883">
    <property type="entry name" value="Glyco_hydro_20_cat"/>
</dbReference>
<dbReference type="STRING" id="630515.SAMN04489812_4641"/>
<evidence type="ECO:0000313" key="11">
    <source>
        <dbReference type="Proteomes" id="UP000199103"/>
    </source>
</evidence>
<evidence type="ECO:0000256" key="3">
    <source>
        <dbReference type="ARBA" id="ARBA00023295"/>
    </source>
</evidence>
<feature type="domain" description="Glycoside hydrolase family 20 catalytic" evidence="5">
    <location>
        <begin position="224"/>
        <end position="509"/>
    </location>
</feature>
<protein>
    <submittedName>
        <fullName evidence="10">Uncharacterized protein</fullName>
    </submittedName>
</protein>
<dbReference type="Pfam" id="PF02838">
    <property type="entry name" value="Glyco_hydro_20b"/>
    <property type="match status" value="1"/>
</dbReference>
<evidence type="ECO:0000256" key="4">
    <source>
        <dbReference type="PIRSR" id="PIRSR625705-1"/>
    </source>
</evidence>
<evidence type="ECO:0000259" key="8">
    <source>
        <dbReference type="Pfam" id="PF14200"/>
    </source>
</evidence>
<dbReference type="Pfam" id="PF10633">
    <property type="entry name" value="NPCBM_assoc"/>
    <property type="match status" value="1"/>
</dbReference>
<dbReference type="PANTHER" id="PTHR43678:SF1">
    <property type="entry name" value="BETA-N-ACETYLHEXOSAMINIDASE"/>
    <property type="match status" value="1"/>
</dbReference>
<dbReference type="Proteomes" id="UP000199103">
    <property type="component" value="Chromosome I"/>
</dbReference>
<evidence type="ECO:0000259" key="6">
    <source>
        <dbReference type="Pfam" id="PF02838"/>
    </source>
</evidence>
<name>A0A1H1YKY1_9ACTN</name>
<feature type="domain" description="Alpha-galactosidase NEW3" evidence="7">
    <location>
        <begin position="698"/>
        <end position="760"/>
    </location>
</feature>
<dbReference type="SUPFAM" id="SSF51445">
    <property type="entry name" value="(Trans)glycosidases"/>
    <property type="match status" value="1"/>
</dbReference>
<dbReference type="Pfam" id="PF00728">
    <property type="entry name" value="Glyco_hydro_20"/>
    <property type="match status" value="1"/>
</dbReference>
<dbReference type="InterPro" id="IPR017853">
    <property type="entry name" value="GH"/>
</dbReference>
<reference evidence="10 11" key="1">
    <citation type="submission" date="2016-10" db="EMBL/GenBank/DDBJ databases">
        <authorList>
            <person name="de Groot N.N."/>
        </authorList>
    </citation>
    <scope>NUCLEOTIDE SEQUENCE [LARGE SCALE GENOMIC DNA]</scope>
    <source>
        <strain evidence="10 11">DSM 21800</strain>
    </source>
</reference>
<dbReference type="InterPro" id="IPR041542">
    <property type="entry name" value="GH43_C2"/>
</dbReference>
<dbReference type="AlphaFoldDB" id="A0A1H1YKY1"/>
<dbReference type="GO" id="GO:0005975">
    <property type="term" value="P:carbohydrate metabolic process"/>
    <property type="evidence" value="ECO:0007669"/>
    <property type="project" value="InterPro"/>
</dbReference>
<dbReference type="InterPro" id="IPR015882">
    <property type="entry name" value="HEX_bac_N"/>
</dbReference>
<dbReference type="InterPro" id="IPR013320">
    <property type="entry name" value="ConA-like_dom_sf"/>
</dbReference>
<keyword evidence="2" id="KW-0378">Hydrolase</keyword>
<dbReference type="InterPro" id="IPR025705">
    <property type="entry name" value="Beta_hexosaminidase_sua/sub"/>
</dbReference>
<accession>A0A1H1YKY1</accession>
<organism evidence="10 11">
    <name type="scientific">Microlunatus soli</name>
    <dbReference type="NCBI Taxonomy" id="630515"/>
    <lineage>
        <taxon>Bacteria</taxon>
        <taxon>Bacillati</taxon>
        <taxon>Actinomycetota</taxon>
        <taxon>Actinomycetes</taxon>
        <taxon>Propionibacteriales</taxon>
        <taxon>Propionibacteriaceae</taxon>
        <taxon>Microlunatus</taxon>
    </lineage>
</organism>
<dbReference type="InterPro" id="IPR000772">
    <property type="entry name" value="Ricin_B_lectin"/>
</dbReference>
<keyword evidence="11" id="KW-1185">Reference proteome</keyword>
<comment type="similarity">
    <text evidence="1">Belongs to the glycosyl hydrolase 20 family.</text>
</comment>
<evidence type="ECO:0000313" key="10">
    <source>
        <dbReference type="EMBL" id="SDT22083.1"/>
    </source>
</evidence>
<dbReference type="Gene3D" id="3.20.20.80">
    <property type="entry name" value="Glycosidases"/>
    <property type="match status" value="1"/>
</dbReference>
<evidence type="ECO:0000259" key="9">
    <source>
        <dbReference type="Pfam" id="PF17851"/>
    </source>
</evidence>
<dbReference type="Gene3D" id="2.80.10.50">
    <property type="match status" value="1"/>
</dbReference>
<sequence>MGTIDAAIRSSSRRILPLLAAAVVLTTVATVGVTPATAGPAVRPPAPTSAPVVIPSLSNWQPAPGTFEFGERTRIVLGPSAPALKRTARTLAEDLASRFRTTTPVVERSKPQKGDIVLGVDGHRDDLGAEGYEMVVSDIVYITGATDDGAFYGTRTLIQALAPNHQIAAGRTVDVPRFPERGVEICPCMVKLSMARMQRLFREMAFLKLNYMLLPLKMISTSHPETNQWSYYTRAEAEELAALGMKYHVEVIPEINAPGHMEPYLFDRPDLQLTDRNGNHSPARMDITKPAAFDFYTDLIDEYVGVFPGRYWHLGADEYMTFSSYDSYPQIGAYAREKFGPDARPEDAFIDFINRVDAHVRGTHGRTIRIWNDGLPRRNVIPAEQGSHPGLNTDIVIEHWLPSEVLPEDFVAAGYTIMNAASSLYEDRGSRPSPHSLCPLDATLHDCVQTLWNDGWGPTTFEDGSSIAAGPQLTGAHLSLWQTDPAAETERQMEQATALALRFIAERTWGDATSFISYRDFVDRSQALGRAPGFADSLALPLASDGTYTVRSVGAGPRGFLTAENEEPDSHLRVGDAPAAWQLRRTDDGYYQVESPTSGLCMGMDLPGGIALLESDPGVGAEPNQQPCDSRANAQKWEITRNGRSLYTITNALSQLVTRGEADGTVVQDVPNKPRASWDIQLEVAATLRVESETRLLEPNQPNTVQLRLENHGSHDLHNVELNLIAPDHWRVRSAGGVSFDTVAAGTTVRTNFEVIPPDMSRGTGAASLLRGAAYFAGDGGRRSVEGTERVRVDPVACADPDTQPVPADDEFDGTQLDGCRWTRVINPDLQTMSVGDGRLHIITEPGDLVGGPPDGAKNVVLQRAPTGDWTIETKMQAHLMESYQQGGLMVHDDDDNYVEFVLATENPPGATPNLYLSLVSEMDGEFRKGGAVNLFGPPGDSDEVCWLRLSKTGSAYTAAFSTDGESWRPMPGNVTNPQLPDPYVGLVAVGPMQQAATDVWFDYFRSHR</sequence>
<dbReference type="InterPro" id="IPR035992">
    <property type="entry name" value="Ricin_B-like_lectins"/>
</dbReference>
<dbReference type="EMBL" id="LT629772">
    <property type="protein sequence ID" value="SDT22083.1"/>
    <property type="molecule type" value="Genomic_DNA"/>
</dbReference>
<feature type="active site" description="Proton donor" evidence="4">
    <location>
        <position position="318"/>
    </location>
</feature>
<evidence type="ECO:0000259" key="7">
    <source>
        <dbReference type="Pfam" id="PF10633"/>
    </source>
</evidence>
<evidence type="ECO:0000256" key="2">
    <source>
        <dbReference type="ARBA" id="ARBA00022801"/>
    </source>
</evidence>
<gene>
    <name evidence="10" type="ORF">SAMN04489812_4641</name>
</gene>
<dbReference type="InterPro" id="IPR052764">
    <property type="entry name" value="GH20_Enzymes"/>
</dbReference>
<dbReference type="SUPFAM" id="SSF55545">
    <property type="entry name" value="beta-N-acetylhexosaminidase-like domain"/>
    <property type="match status" value="1"/>
</dbReference>
<dbReference type="RefSeq" id="WP_091527828.1">
    <property type="nucleotide sequence ID" value="NZ_LT629772.1"/>
</dbReference>
<dbReference type="CDD" id="cd23386">
    <property type="entry name" value="beta-trefoil_Ricin_LNBase"/>
    <property type="match status" value="1"/>
</dbReference>
<dbReference type="SUPFAM" id="SSF49899">
    <property type="entry name" value="Concanavalin A-like lectins/glucanases"/>
    <property type="match status" value="1"/>
</dbReference>
<dbReference type="PROSITE" id="PS50231">
    <property type="entry name" value="RICIN_B_LECTIN"/>
    <property type="match status" value="1"/>
</dbReference>
<dbReference type="Pfam" id="PF17851">
    <property type="entry name" value="GH43_C2"/>
    <property type="match status" value="1"/>
</dbReference>
<feature type="domain" description="Beta-xylosidase C-terminal Concanavalin A-like" evidence="9">
    <location>
        <begin position="810"/>
        <end position="1006"/>
    </location>
</feature>
<keyword evidence="3" id="KW-0326">Glycosidase</keyword>
<dbReference type="Pfam" id="PF14200">
    <property type="entry name" value="RicinB_lectin_2"/>
    <property type="match status" value="1"/>
</dbReference>
<feature type="domain" description="Ricin B lectin" evidence="8">
    <location>
        <begin position="581"/>
        <end position="668"/>
    </location>
</feature>
<dbReference type="PRINTS" id="PR00738">
    <property type="entry name" value="GLHYDRLASE20"/>
</dbReference>
<dbReference type="Gene3D" id="2.60.120.200">
    <property type="match status" value="1"/>
</dbReference>
<dbReference type="GO" id="GO:0004563">
    <property type="term" value="F:beta-N-acetylhexosaminidase activity"/>
    <property type="evidence" value="ECO:0007669"/>
    <property type="project" value="InterPro"/>
</dbReference>
<dbReference type="InterPro" id="IPR029018">
    <property type="entry name" value="Hex-like_dom2"/>
</dbReference>
<feature type="domain" description="Beta-hexosaminidase bacterial type N-terminal" evidence="6">
    <location>
        <begin position="51"/>
        <end position="174"/>
    </location>
</feature>
<dbReference type="PANTHER" id="PTHR43678">
    <property type="entry name" value="PUTATIVE (AFU_ORTHOLOGUE AFUA_2G00640)-RELATED"/>
    <property type="match status" value="1"/>
</dbReference>
<dbReference type="OrthoDB" id="3726709at2"/>
<proteinExistence type="inferred from homology"/>
<evidence type="ECO:0000259" key="5">
    <source>
        <dbReference type="Pfam" id="PF00728"/>
    </source>
</evidence>
<evidence type="ECO:0000256" key="1">
    <source>
        <dbReference type="ARBA" id="ARBA00006285"/>
    </source>
</evidence>